<dbReference type="GO" id="GO:0003352">
    <property type="term" value="P:regulation of cilium movement"/>
    <property type="evidence" value="ECO:0007669"/>
    <property type="project" value="TreeGrafter"/>
</dbReference>
<reference evidence="2" key="2">
    <citation type="submission" date="2025-09" db="UniProtKB">
        <authorList>
            <consortium name="Ensembl"/>
        </authorList>
    </citation>
    <scope>IDENTIFICATION</scope>
</reference>
<dbReference type="Proteomes" id="UP000694426">
    <property type="component" value="Unplaced"/>
</dbReference>
<proteinExistence type="predicted"/>
<dbReference type="GO" id="GO:0070286">
    <property type="term" value="P:axonemal dynein complex assembly"/>
    <property type="evidence" value="ECO:0007669"/>
    <property type="project" value="InterPro"/>
</dbReference>
<organism evidence="2 3">
    <name type="scientific">Anser brachyrhynchus</name>
    <name type="common">Pink-footed goose</name>
    <dbReference type="NCBI Taxonomy" id="132585"/>
    <lineage>
        <taxon>Eukaryota</taxon>
        <taxon>Metazoa</taxon>
        <taxon>Chordata</taxon>
        <taxon>Craniata</taxon>
        <taxon>Vertebrata</taxon>
        <taxon>Euteleostomi</taxon>
        <taxon>Archelosauria</taxon>
        <taxon>Archosauria</taxon>
        <taxon>Dinosauria</taxon>
        <taxon>Saurischia</taxon>
        <taxon>Theropoda</taxon>
        <taxon>Coelurosauria</taxon>
        <taxon>Aves</taxon>
        <taxon>Neognathae</taxon>
        <taxon>Galloanserae</taxon>
        <taxon>Anseriformes</taxon>
        <taxon>Anatidae</taxon>
        <taxon>Anserinae</taxon>
        <taxon>Anser</taxon>
    </lineage>
</organism>
<sequence>MRRRAGAEAAPGGQAPTPAPAPAPHDPDPDPDPGPDPGPEERIAARRRRIAARLDAKQTPRERGGGDSWGKSRVSLLAELSSQGVMRAPPPSQRLAKLLFEGTQLVTNIQVAADSREMQRRAEEAELKQQR</sequence>
<dbReference type="AlphaFoldDB" id="A0A8B9CSC7"/>
<name>A0A8B9CSC7_9AVES</name>
<reference evidence="2" key="1">
    <citation type="submission" date="2025-08" db="UniProtKB">
        <authorList>
            <consortium name="Ensembl"/>
        </authorList>
    </citation>
    <scope>IDENTIFICATION</scope>
</reference>
<keyword evidence="3" id="KW-1185">Reference proteome</keyword>
<evidence type="ECO:0000313" key="2">
    <source>
        <dbReference type="Ensembl" id="ENSABRP00000022886.1"/>
    </source>
</evidence>
<dbReference type="GeneTree" id="ENSGT00960000190110"/>
<evidence type="ECO:0000256" key="1">
    <source>
        <dbReference type="SAM" id="MobiDB-lite"/>
    </source>
</evidence>
<dbReference type="PANTHER" id="PTHR21625">
    <property type="entry name" value="NYD-SP28 PROTEIN"/>
    <property type="match status" value="1"/>
</dbReference>
<dbReference type="GO" id="GO:0060285">
    <property type="term" value="P:cilium-dependent cell motility"/>
    <property type="evidence" value="ECO:0007669"/>
    <property type="project" value="TreeGrafter"/>
</dbReference>
<dbReference type="GO" id="GO:0005858">
    <property type="term" value="C:axonemal dynein complex"/>
    <property type="evidence" value="ECO:0007669"/>
    <property type="project" value="InterPro"/>
</dbReference>
<dbReference type="Ensembl" id="ENSABRT00000032111.1">
    <property type="protein sequence ID" value="ENSABRP00000022886.1"/>
    <property type="gene ID" value="ENSABRG00000019345.1"/>
</dbReference>
<dbReference type="InterPro" id="IPR039750">
    <property type="entry name" value="DRC1/DRC2"/>
</dbReference>
<evidence type="ECO:0000313" key="3">
    <source>
        <dbReference type="Proteomes" id="UP000694426"/>
    </source>
</evidence>
<protein>
    <submittedName>
        <fullName evidence="2">Uncharacterized protein</fullName>
    </submittedName>
</protein>
<feature type="region of interest" description="Disordered" evidence="1">
    <location>
        <begin position="1"/>
        <end position="45"/>
    </location>
</feature>
<accession>A0A8B9CSC7</accession>
<dbReference type="PANTHER" id="PTHR21625:SF1">
    <property type="entry name" value="DYNEIN REGULATORY COMPLEX PROTEIN 1"/>
    <property type="match status" value="1"/>
</dbReference>
<feature type="compositionally biased region" description="Low complexity" evidence="1">
    <location>
        <begin position="7"/>
        <end position="16"/>
    </location>
</feature>